<organism evidence="1 2">
    <name type="scientific">Flavobacterium davisii</name>
    <dbReference type="NCBI Taxonomy" id="2906077"/>
    <lineage>
        <taxon>Bacteria</taxon>
        <taxon>Pseudomonadati</taxon>
        <taxon>Bacteroidota</taxon>
        <taxon>Flavobacteriia</taxon>
        <taxon>Flavobacteriales</taxon>
        <taxon>Flavobacteriaceae</taxon>
        <taxon>Flavobacterium</taxon>
    </lineage>
</organism>
<name>A0A246GF00_9FLAO</name>
<comment type="caution">
    <text evidence="1">The sequence shown here is derived from an EMBL/GenBank/DDBJ whole genome shotgun (WGS) entry which is preliminary data.</text>
</comment>
<evidence type="ECO:0000313" key="2">
    <source>
        <dbReference type="Proteomes" id="UP000197768"/>
    </source>
</evidence>
<protein>
    <submittedName>
        <fullName evidence="1">Uncharacterized protein</fullName>
    </submittedName>
</protein>
<sequence length="99" mass="11731">MTTNTLQEQQTWDLYFEYCSKYSSNSFELQLLLASPAVNNYFMAQLNKINRLLNTFKSGLKPRLKEMMMKDVLQFYSRPLINQALKTEEKHLFPLTLLN</sequence>
<proteinExistence type="predicted"/>
<reference evidence="1 2" key="1">
    <citation type="journal article" date="2017" name="Infect. Genet. Evol.">
        <title>Comparative genome analysis of fish pathogen Flavobacterium columnare reveals extensive sequence diversity within the species.</title>
        <authorList>
            <person name="Kayansamruaj P."/>
            <person name="Dong H.T."/>
            <person name="Hirono I."/>
            <person name="Kondo H."/>
            <person name="Senapin S."/>
            <person name="Rodkhum C."/>
        </authorList>
    </citation>
    <scope>NUCLEOTIDE SEQUENCE [LARGE SCALE GENOMIC DNA]</scope>
    <source>
        <strain evidence="1 2">1215</strain>
    </source>
</reference>
<dbReference type="RefSeq" id="WP_088394960.1">
    <property type="nucleotide sequence ID" value="NZ_MTCZ01000279.1"/>
</dbReference>
<dbReference type="EMBL" id="MTCZ01000279">
    <property type="protein sequence ID" value="OWP82721.1"/>
    <property type="molecule type" value="Genomic_DNA"/>
</dbReference>
<gene>
    <name evidence="1" type="ORF">BWK59_14330</name>
</gene>
<dbReference type="AlphaFoldDB" id="A0A246GF00"/>
<dbReference type="Proteomes" id="UP000197768">
    <property type="component" value="Unassembled WGS sequence"/>
</dbReference>
<accession>A0A246GF00</accession>
<evidence type="ECO:0000313" key="1">
    <source>
        <dbReference type="EMBL" id="OWP82721.1"/>
    </source>
</evidence>